<protein>
    <submittedName>
        <fullName evidence="1">Uncharacterized protein</fullName>
    </submittedName>
</protein>
<evidence type="ECO:0000313" key="2">
    <source>
        <dbReference type="Proteomes" id="UP000586947"/>
    </source>
</evidence>
<evidence type="ECO:0000313" key="1">
    <source>
        <dbReference type="EMBL" id="MBB5480302.1"/>
    </source>
</evidence>
<accession>A0A840VT25</accession>
<dbReference type="AlphaFoldDB" id="A0A840VT25"/>
<dbReference type="EMBL" id="JACHDP010000001">
    <property type="protein sequence ID" value="MBB5480302.1"/>
    <property type="molecule type" value="Genomic_DNA"/>
</dbReference>
<keyword evidence="2" id="KW-1185">Reference proteome</keyword>
<reference evidence="1 2" key="1">
    <citation type="submission" date="2020-08" db="EMBL/GenBank/DDBJ databases">
        <title>Sequencing the genomes of 1000 actinobacteria strains.</title>
        <authorList>
            <person name="Klenk H.-P."/>
        </authorList>
    </citation>
    <scope>NUCLEOTIDE SEQUENCE [LARGE SCALE GENOMIC DNA]</scope>
    <source>
        <strain evidence="1 2">DSM 103125</strain>
    </source>
</reference>
<proteinExistence type="predicted"/>
<name>A0A840VT25_9ACTN</name>
<comment type="caution">
    <text evidence="1">The sequence shown here is derived from an EMBL/GenBank/DDBJ whole genome shotgun (WGS) entry which is preliminary data.</text>
</comment>
<dbReference type="Proteomes" id="UP000586947">
    <property type="component" value="Unassembled WGS sequence"/>
</dbReference>
<organism evidence="1 2">
    <name type="scientific">Micromonospora parathelypteridis</name>
    <dbReference type="NCBI Taxonomy" id="1839617"/>
    <lineage>
        <taxon>Bacteria</taxon>
        <taxon>Bacillati</taxon>
        <taxon>Actinomycetota</taxon>
        <taxon>Actinomycetes</taxon>
        <taxon>Micromonosporales</taxon>
        <taxon>Micromonosporaceae</taxon>
        <taxon>Micromonospora</taxon>
    </lineage>
</organism>
<gene>
    <name evidence="1" type="ORF">HNR20_004807</name>
</gene>
<sequence length="41" mass="4115">MCLRGADATEGTRSGNVPAILVHSCVGRSVARGMGVTGLIT</sequence>